<reference evidence="2 3" key="1">
    <citation type="submission" date="2020-08" db="EMBL/GenBank/DDBJ databases">
        <title>Genomic Encyclopedia of Type Strains, Phase IV (KMG-IV): sequencing the most valuable type-strain genomes for metagenomic binning, comparative biology and taxonomic classification.</title>
        <authorList>
            <person name="Goeker M."/>
        </authorList>
    </citation>
    <scope>NUCLEOTIDE SEQUENCE [LARGE SCALE GENOMIC DNA]</scope>
    <source>
        <strain evidence="2 3">DSM 27026</strain>
    </source>
</reference>
<keyword evidence="3" id="KW-1185">Reference proteome</keyword>
<comment type="caution">
    <text evidence="2">The sequence shown here is derived from an EMBL/GenBank/DDBJ whole genome shotgun (WGS) entry which is preliminary data.</text>
</comment>
<gene>
    <name evidence="2" type="ORF">HNP71_002769</name>
</gene>
<evidence type="ECO:0000313" key="2">
    <source>
        <dbReference type="EMBL" id="MBB5374495.1"/>
    </source>
</evidence>
<sequence length="64" mass="7006">MRGKTAPIPKPKRRPDTTVPAGEESCAKIAAVLDDITAKRRALVQALARQTAREMFAEAMAQRD</sequence>
<feature type="region of interest" description="Disordered" evidence="1">
    <location>
        <begin position="1"/>
        <end position="22"/>
    </location>
</feature>
<dbReference type="Proteomes" id="UP000553706">
    <property type="component" value="Unassembled WGS sequence"/>
</dbReference>
<dbReference type="AlphaFoldDB" id="A0A840VMZ5"/>
<accession>A0A840VMZ5</accession>
<name>A0A840VMZ5_9PROT</name>
<dbReference type="EMBL" id="JACHFJ010000019">
    <property type="protein sequence ID" value="MBB5374495.1"/>
    <property type="molecule type" value="Genomic_DNA"/>
</dbReference>
<dbReference type="RefSeq" id="WP_183267509.1">
    <property type="nucleotide sequence ID" value="NZ_JACHFJ010000019.1"/>
</dbReference>
<evidence type="ECO:0000256" key="1">
    <source>
        <dbReference type="SAM" id="MobiDB-lite"/>
    </source>
</evidence>
<protein>
    <submittedName>
        <fullName evidence="2">Uncharacterized protein</fullName>
    </submittedName>
</protein>
<proteinExistence type="predicted"/>
<evidence type="ECO:0000313" key="3">
    <source>
        <dbReference type="Proteomes" id="UP000553706"/>
    </source>
</evidence>
<organism evidence="2 3">
    <name type="scientific">Acidocella aromatica</name>
    <dbReference type="NCBI Taxonomy" id="1303579"/>
    <lineage>
        <taxon>Bacteria</taxon>
        <taxon>Pseudomonadati</taxon>
        <taxon>Pseudomonadota</taxon>
        <taxon>Alphaproteobacteria</taxon>
        <taxon>Acetobacterales</taxon>
        <taxon>Acidocellaceae</taxon>
        <taxon>Acidocella</taxon>
    </lineage>
</organism>